<evidence type="ECO:0000313" key="2">
    <source>
        <dbReference type="EMBL" id="KAA1086079.1"/>
    </source>
</evidence>
<proteinExistence type="predicted"/>
<gene>
    <name evidence="3" type="ORF">PGT21_029882</name>
    <name evidence="2" type="ORF">PGTUg99_014942</name>
</gene>
<organism evidence="2 5">
    <name type="scientific">Puccinia graminis f. sp. tritici</name>
    <dbReference type="NCBI Taxonomy" id="56615"/>
    <lineage>
        <taxon>Eukaryota</taxon>
        <taxon>Fungi</taxon>
        <taxon>Dikarya</taxon>
        <taxon>Basidiomycota</taxon>
        <taxon>Pucciniomycotina</taxon>
        <taxon>Pucciniomycetes</taxon>
        <taxon>Pucciniales</taxon>
        <taxon>Pucciniaceae</taxon>
        <taxon>Puccinia</taxon>
    </lineage>
</organism>
<feature type="region of interest" description="Disordered" evidence="1">
    <location>
        <begin position="1"/>
        <end position="34"/>
    </location>
</feature>
<dbReference type="Proteomes" id="UP000325313">
    <property type="component" value="Unassembled WGS sequence"/>
</dbReference>
<evidence type="ECO:0000313" key="4">
    <source>
        <dbReference type="Proteomes" id="UP000324748"/>
    </source>
</evidence>
<reference evidence="4 5" key="1">
    <citation type="submission" date="2019-05" db="EMBL/GenBank/DDBJ databases">
        <title>Emergence of the Ug99 lineage of the wheat stem rust pathogen through somatic hybridization.</title>
        <authorList>
            <person name="Li F."/>
            <person name="Upadhyaya N.M."/>
            <person name="Sperschneider J."/>
            <person name="Matny O."/>
            <person name="Nguyen-Phuc H."/>
            <person name="Mago R."/>
            <person name="Raley C."/>
            <person name="Miller M.E."/>
            <person name="Silverstein K.A.T."/>
            <person name="Henningsen E."/>
            <person name="Hirsch C.D."/>
            <person name="Visser B."/>
            <person name="Pretorius Z.A."/>
            <person name="Steffenson B.J."/>
            <person name="Schwessinger B."/>
            <person name="Dodds P.N."/>
            <person name="Figueroa M."/>
        </authorList>
    </citation>
    <scope>NUCLEOTIDE SEQUENCE [LARGE SCALE GENOMIC DNA]</scope>
    <source>
        <strain evidence="3">21-0</strain>
        <strain evidence="2 5">Ug99</strain>
    </source>
</reference>
<accession>A0A5B0NE95</accession>
<sequence>MEYNTPTTASASAPPQYTLDPSPQSAVNPGVHQCPDSPQQAFRNLAHLDCLFPAFPRLGKLDFSTNARHFPQLAYVASALRAFRISRKHSAYAQTNRPKLWSRCALAATSVWVRSTFPKLLPEPAP</sequence>
<dbReference type="EMBL" id="VDEP01000414">
    <property type="protein sequence ID" value="KAA1086079.1"/>
    <property type="molecule type" value="Genomic_DNA"/>
</dbReference>
<protein>
    <submittedName>
        <fullName evidence="2">Uncharacterized protein</fullName>
    </submittedName>
</protein>
<dbReference type="EMBL" id="VSWC01000041">
    <property type="protein sequence ID" value="KAA1104688.1"/>
    <property type="molecule type" value="Genomic_DNA"/>
</dbReference>
<evidence type="ECO:0000313" key="5">
    <source>
        <dbReference type="Proteomes" id="UP000325313"/>
    </source>
</evidence>
<keyword evidence="4" id="KW-1185">Reference proteome</keyword>
<evidence type="ECO:0000256" key="1">
    <source>
        <dbReference type="SAM" id="MobiDB-lite"/>
    </source>
</evidence>
<dbReference type="Proteomes" id="UP000324748">
    <property type="component" value="Unassembled WGS sequence"/>
</dbReference>
<evidence type="ECO:0000313" key="3">
    <source>
        <dbReference type="EMBL" id="KAA1104688.1"/>
    </source>
</evidence>
<feature type="compositionally biased region" description="Polar residues" evidence="1">
    <location>
        <begin position="1"/>
        <end position="27"/>
    </location>
</feature>
<comment type="caution">
    <text evidence="2">The sequence shown here is derived from an EMBL/GenBank/DDBJ whole genome shotgun (WGS) entry which is preliminary data.</text>
</comment>
<dbReference type="AlphaFoldDB" id="A0A5B0NE95"/>
<name>A0A5B0NE95_PUCGR</name>